<dbReference type="EMBL" id="MPPL01000001">
    <property type="protein sequence ID" value="OKS87717.1"/>
    <property type="molecule type" value="Genomic_DNA"/>
</dbReference>
<comment type="caution">
    <text evidence="1">The sequence shown here is derived from an EMBL/GenBank/DDBJ whole genome shotgun (WGS) entry which is preliminary data.</text>
</comment>
<dbReference type="Proteomes" id="UP000186720">
    <property type="component" value="Unassembled WGS sequence"/>
</dbReference>
<reference evidence="1 2" key="1">
    <citation type="submission" date="2016-11" db="EMBL/GenBank/DDBJ databases">
        <title>Whole Genome Sequencing of Mucilaginibacter polytrichastri RG4-7(T) isolated from the moss sample.</title>
        <authorList>
            <person name="Li Y."/>
        </authorList>
    </citation>
    <scope>NUCLEOTIDE SEQUENCE [LARGE SCALE GENOMIC DNA]</scope>
    <source>
        <strain evidence="1 2">RG4-7</strain>
    </source>
</reference>
<sequence>MPIGIKLKYFSRKVTLFTQNPIKYYWFNKKVTTIMKIQV</sequence>
<dbReference type="AlphaFoldDB" id="A0A1Q6A122"/>
<proteinExistence type="predicted"/>
<evidence type="ECO:0000313" key="1">
    <source>
        <dbReference type="EMBL" id="OKS87717.1"/>
    </source>
</evidence>
<organism evidence="1 2">
    <name type="scientific">Mucilaginibacter polytrichastri</name>
    <dbReference type="NCBI Taxonomy" id="1302689"/>
    <lineage>
        <taxon>Bacteria</taxon>
        <taxon>Pseudomonadati</taxon>
        <taxon>Bacteroidota</taxon>
        <taxon>Sphingobacteriia</taxon>
        <taxon>Sphingobacteriales</taxon>
        <taxon>Sphingobacteriaceae</taxon>
        <taxon>Mucilaginibacter</taxon>
    </lineage>
</organism>
<evidence type="ECO:0000313" key="2">
    <source>
        <dbReference type="Proteomes" id="UP000186720"/>
    </source>
</evidence>
<keyword evidence="2" id="KW-1185">Reference proteome</keyword>
<name>A0A1Q6A122_9SPHI</name>
<gene>
    <name evidence="1" type="ORF">RG47T_3179</name>
</gene>
<accession>A0A1Q6A122</accession>
<protein>
    <submittedName>
        <fullName evidence="1">Uncharacterized protein</fullName>
    </submittedName>
</protein>
<dbReference type="STRING" id="1302689.RG47T_3179"/>